<reference evidence="1" key="1">
    <citation type="submission" date="2020-05" db="EMBL/GenBank/DDBJ databases">
        <title>Large-scale comparative analyses of tick genomes elucidate their genetic diversity and vector capacities.</title>
        <authorList>
            <person name="Jia N."/>
            <person name="Wang J."/>
            <person name="Shi W."/>
            <person name="Du L."/>
            <person name="Sun Y."/>
            <person name="Zhan W."/>
            <person name="Jiang J."/>
            <person name="Wang Q."/>
            <person name="Zhang B."/>
            <person name="Ji P."/>
            <person name="Sakyi L.B."/>
            <person name="Cui X."/>
            <person name="Yuan T."/>
            <person name="Jiang B."/>
            <person name="Yang W."/>
            <person name="Lam T.T.-Y."/>
            <person name="Chang Q."/>
            <person name="Ding S."/>
            <person name="Wang X."/>
            <person name="Zhu J."/>
            <person name="Ruan X."/>
            <person name="Zhao L."/>
            <person name="Wei J."/>
            <person name="Que T."/>
            <person name="Du C."/>
            <person name="Cheng J."/>
            <person name="Dai P."/>
            <person name="Han X."/>
            <person name="Huang E."/>
            <person name="Gao Y."/>
            <person name="Liu J."/>
            <person name="Shao H."/>
            <person name="Ye R."/>
            <person name="Li L."/>
            <person name="Wei W."/>
            <person name="Wang X."/>
            <person name="Wang C."/>
            <person name="Yang T."/>
            <person name="Huo Q."/>
            <person name="Li W."/>
            <person name="Guo W."/>
            <person name="Chen H."/>
            <person name="Zhou L."/>
            <person name="Ni X."/>
            <person name="Tian J."/>
            <person name="Zhou Y."/>
            <person name="Sheng Y."/>
            <person name="Liu T."/>
            <person name="Pan Y."/>
            <person name="Xia L."/>
            <person name="Li J."/>
            <person name="Zhao F."/>
            <person name="Cao W."/>
        </authorList>
    </citation>
    <scope>NUCLEOTIDE SEQUENCE</scope>
    <source>
        <strain evidence="1">Hyas-2018</strain>
    </source>
</reference>
<evidence type="ECO:0000313" key="1">
    <source>
        <dbReference type="EMBL" id="KAH6925987.1"/>
    </source>
</evidence>
<comment type="caution">
    <text evidence="1">The sequence shown here is derived from an EMBL/GenBank/DDBJ whole genome shotgun (WGS) entry which is preliminary data.</text>
</comment>
<protein>
    <submittedName>
        <fullName evidence="1">Uncharacterized protein</fullName>
    </submittedName>
</protein>
<proteinExistence type="predicted"/>
<gene>
    <name evidence="1" type="ORF">HPB50_012922</name>
</gene>
<name>A0ACB7RYM1_HYAAI</name>
<keyword evidence="2" id="KW-1185">Reference proteome</keyword>
<dbReference type="EMBL" id="CM023487">
    <property type="protein sequence ID" value="KAH6925987.1"/>
    <property type="molecule type" value="Genomic_DNA"/>
</dbReference>
<evidence type="ECO:0000313" key="2">
    <source>
        <dbReference type="Proteomes" id="UP000821845"/>
    </source>
</evidence>
<dbReference type="Proteomes" id="UP000821845">
    <property type="component" value="Chromosome 7"/>
</dbReference>
<organism evidence="1 2">
    <name type="scientific">Hyalomma asiaticum</name>
    <name type="common">Tick</name>
    <dbReference type="NCBI Taxonomy" id="266040"/>
    <lineage>
        <taxon>Eukaryota</taxon>
        <taxon>Metazoa</taxon>
        <taxon>Ecdysozoa</taxon>
        <taxon>Arthropoda</taxon>
        <taxon>Chelicerata</taxon>
        <taxon>Arachnida</taxon>
        <taxon>Acari</taxon>
        <taxon>Parasitiformes</taxon>
        <taxon>Ixodida</taxon>
        <taxon>Ixodoidea</taxon>
        <taxon>Ixodidae</taxon>
        <taxon>Hyalomminae</taxon>
        <taxon>Hyalomma</taxon>
    </lineage>
</organism>
<sequence length="73" mass="8031">MTSVIDENRHLPGLTFADDIMLMAESTQEMQALLDICQSEITRLELCFNVKKTTLLRLAGECTKEGVATLGDG</sequence>
<accession>A0ACB7RYM1</accession>